<accession>A0AAW8ESI8</accession>
<comment type="similarity">
    <text evidence="1">Belongs to the UPF0098 family.</text>
</comment>
<evidence type="ECO:0000256" key="1">
    <source>
        <dbReference type="ARBA" id="ARBA00007120"/>
    </source>
</evidence>
<dbReference type="NCBIfam" id="TIGR00481">
    <property type="entry name" value="YbhB/YbcL family Raf kinase inhibitor-like protein"/>
    <property type="match status" value="1"/>
</dbReference>
<dbReference type="CDD" id="cd00865">
    <property type="entry name" value="PEBP_bact_arch"/>
    <property type="match status" value="1"/>
</dbReference>
<dbReference type="PANTHER" id="PTHR30289">
    <property type="entry name" value="UNCHARACTERIZED PROTEIN YBCL-RELATED"/>
    <property type="match status" value="1"/>
</dbReference>
<gene>
    <name evidence="2" type="ORF">QFZ53_000070</name>
</gene>
<dbReference type="InterPro" id="IPR036610">
    <property type="entry name" value="PEBP-like_sf"/>
</dbReference>
<dbReference type="EMBL" id="JAUSXV010000001">
    <property type="protein sequence ID" value="MDQ0645874.1"/>
    <property type="molecule type" value="Genomic_DNA"/>
</dbReference>
<evidence type="ECO:0000313" key="3">
    <source>
        <dbReference type="Proteomes" id="UP001244427"/>
    </source>
</evidence>
<dbReference type="PANTHER" id="PTHR30289:SF1">
    <property type="entry name" value="PEBP (PHOSPHATIDYLETHANOLAMINE-BINDING PROTEIN) FAMILY PROTEIN"/>
    <property type="match status" value="1"/>
</dbReference>
<name>A0AAW8ESI8_9MICO</name>
<dbReference type="GO" id="GO:0004860">
    <property type="term" value="F:protein kinase inhibitor activity"/>
    <property type="evidence" value="ECO:0007669"/>
    <property type="project" value="UniProtKB-KW"/>
</dbReference>
<sequence>MFSYDPYAALAELRPVAPLELTSPDFEPGGALPLSAWSSDRGGSDLTPRLRWSAPPAGTKSLAISCFDPDAPTGSGFWHWAAFDLPADLVGLDAIDGSVGSLPAGAKVMPNEARLQRYIGAAPPVGTGVHRYFFVLDALDVDALDLTGDETPGTLGFHRHFHTLARGILVGTADPAER</sequence>
<organism evidence="2 3">
    <name type="scientific">Microbacterium natoriense</name>
    <dbReference type="NCBI Taxonomy" id="284570"/>
    <lineage>
        <taxon>Bacteria</taxon>
        <taxon>Bacillati</taxon>
        <taxon>Actinomycetota</taxon>
        <taxon>Actinomycetes</taxon>
        <taxon>Micrococcales</taxon>
        <taxon>Microbacteriaceae</taxon>
        <taxon>Microbacterium</taxon>
    </lineage>
</organism>
<comment type="caution">
    <text evidence="2">The sequence shown here is derived from an EMBL/GenBank/DDBJ whole genome shotgun (WGS) entry which is preliminary data.</text>
</comment>
<keyword evidence="3" id="KW-1185">Reference proteome</keyword>
<keyword evidence="2" id="KW-0649">Protein kinase inhibitor</keyword>
<dbReference type="Gene3D" id="3.90.280.10">
    <property type="entry name" value="PEBP-like"/>
    <property type="match status" value="1"/>
</dbReference>
<dbReference type="Pfam" id="PF01161">
    <property type="entry name" value="PBP"/>
    <property type="match status" value="1"/>
</dbReference>
<protein>
    <submittedName>
        <fullName evidence="2">Raf kinase inhibitor-like YbhB/YbcL family protein</fullName>
    </submittedName>
</protein>
<reference evidence="2 3" key="1">
    <citation type="submission" date="2023-07" db="EMBL/GenBank/DDBJ databases">
        <title>Comparative genomics of wheat-associated soil bacteria to identify genetic determinants of phenazine resistance.</title>
        <authorList>
            <person name="Mouncey N."/>
        </authorList>
    </citation>
    <scope>NUCLEOTIDE SEQUENCE [LARGE SCALE GENOMIC DNA]</scope>
    <source>
        <strain evidence="2 3">W4I9-1</strain>
    </source>
</reference>
<evidence type="ECO:0000313" key="2">
    <source>
        <dbReference type="EMBL" id="MDQ0645874.1"/>
    </source>
</evidence>
<proteinExistence type="inferred from homology"/>
<dbReference type="Proteomes" id="UP001244427">
    <property type="component" value="Unassembled WGS sequence"/>
</dbReference>
<dbReference type="RefSeq" id="WP_307292353.1">
    <property type="nucleotide sequence ID" value="NZ_JAUSXV010000001.1"/>
</dbReference>
<dbReference type="InterPro" id="IPR008914">
    <property type="entry name" value="PEBP"/>
</dbReference>
<dbReference type="SUPFAM" id="SSF49777">
    <property type="entry name" value="PEBP-like"/>
    <property type="match status" value="1"/>
</dbReference>
<dbReference type="AlphaFoldDB" id="A0AAW8ESI8"/>
<dbReference type="InterPro" id="IPR005247">
    <property type="entry name" value="YbhB_YbcL/LppC-like"/>
</dbReference>